<evidence type="ECO:0000256" key="7">
    <source>
        <dbReference type="ARBA" id="ARBA00023012"/>
    </source>
</evidence>
<comment type="subcellular location">
    <subcellularLocation>
        <location evidence="2">Cell membrane</location>
    </subcellularLocation>
</comment>
<dbReference type="InterPro" id="IPR003594">
    <property type="entry name" value="HATPase_dom"/>
</dbReference>
<dbReference type="EMBL" id="BMMX01000034">
    <property type="protein sequence ID" value="GGL10191.1"/>
    <property type="molecule type" value="Genomic_DNA"/>
</dbReference>
<dbReference type="PANTHER" id="PTHR43304">
    <property type="entry name" value="PHYTOCHROME-LIKE PROTEIN CPH1"/>
    <property type="match status" value="1"/>
</dbReference>
<dbReference type="SUPFAM" id="SSF55874">
    <property type="entry name" value="ATPase domain of HSP90 chaperone/DNA topoisomerase II/histidine kinase"/>
    <property type="match status" value="1"/>
</dbReference>
<evidence type="ECO:0000256" key="10">
    <source>
        <dbReference type="SAM" id="Phobius"/>
    </source>
</evidence>
<dbReference type="GO" id="GO:0000155">
    <property type="term" value="F:phosphorelay sensor kinase activity"/>
    <property type="evidence" value="ECO:0007669"/>
    <property type="project" value="InterPro"/>
</dbReference>
<dbReference type="InterPro" id="IPR052162">
    <property type="entry name" value="Sensor_kinase/Photoreceptor"/>
</dbReference>
<dbReference type="CDD" id="cd00082">
    <property type="entry name" value="HisKA"/>
    <property type="match status" value="1"/>
</dbReference>
<dbReference type="PRINTS" id="PR00344">
    <property type="entry name" value="BCTRLSENSOR"/>
</dbReference>
<feature type="domain" description="PAC" evidence="13">
    <location>
        <begin position="469"/>
        <end position="521"/>
    </location>
</feature>
<keyword evidence="6" id="KW-0418">Kinase</keyword>
<reference evidence="14" key="1">
    <citation type="journal article" date="2014" name="Int. J. Syst. Evol. Microbiol.">
        <title>Complete genome sequence of Corynebacterium casei LMG S-19264T (=DSM 44701T), isolated from a smear-ripened cheese.</title>
        <authorList>
            <consortium name="US DOE Joint Genome Institute (JGI-PGF)"/>
            <person name="Walter F."/>
            <person name="Albersmeier A."/>
            <person name="Kalinowski J."/>
            <person name="Ruckert C."/>
        </authorList>
    </citation>
    <scope>NUCLEOTIDE SEQUENCE</scope>
    <source>
        <strain evidence="14">CGMCC 4.7299</strain>
    </source>
</reference>
<dbReference type="Pfam" id="PF00989">
    <property type="entry name" value="PAS"/>
    <property type="match status" value="1"/>
</dbReference>
<dbReference type="InterPro" id="IPR004358">
    <property type="entry name" value="Sig_transdc_His_kin-like_C"/>
</dbReference>
<proteinExistence type="predicted"/>
<dbReference type="InterPro" id="IPR000014">
    <property type="entry name" value="PAS"/>
</dbReference>
<feature type="transmembrane region" description="Helical" evidence="10">
    <location>
        <begin position="155"/>
        <end position="179"/>
    </location>
</feature>
<comment type="caution">
    <text evidence="14">The sequence shown here is derived from an EMBL/GenBank/DDBJ whole genome shotgun (WGS) entry which is preliminary data.</text>
</comment>
<dbReference type="Pfam" id="PF00512">
    <property type="entry name" value="HisKA"/>
    <property type="match status" value="1"/>
</dbReference>
<dbReference type="PROSITE" id="PS50109">
    <property type="entry name" value="HIS_KIN"/>
    <property type="match status" value="1"/>
</dbReference>
<keyword evidence="4" id="KW-0597">Phosphoprotein</keyword>
<dbReference type="FunFam" id="3.30.565.10:FF:000006">
    <property type="entry name" value="Sensor histidine kinase WalK"/>
    <property type="match status" value="1"/>
</dbReference>
<dbReference type="InterPro" id="IPR013767">
    <property type="entry name" value="PAS_fold"/>
</dbReference>
<dbReference type="PROSITE" id="PS50113">
    <property type="entry name" value="PAC"/>
    <property type="match status" value="2"/>
</dbReference>
<dbReference type="SMART" id="SM00086">
    <property type="entry name" value="PAC"/>
    <property type="match status" value="3"/>
</dbReference>
<dbReference type="SUPFAM" id="SSF47384">
    <property type="entry name" value="Homodimeric domain of signal transducing histidine kinase"/>
    <property type="match status" value="1"/>
</dbReference>
<accession>A0A8J3C2R1</accession>
<evidence type="ECO:0000256" key="9">
    <source>
        <dbReference type="SAM" id="MobiDB-lite"/>
    </source>
</evidence>
<dbReference type="Gene3D" id="1.10.287.130">
    <property type="match status" value="1"/>
</dbReference>
<keyword evidence="10" id="KW-0812">Transmembrane</keyword>
<dbReference type="CDD" id="cd00130">
    <property type="entry name" value="PAS"/>
    <property type="match status" value="3"/>
</dbReference>
<dbReference type="Gene3D" id="3.30.450.20">
    <property type="entry name" value="PAS domain"/>
    <property type="match status" value="3"/>
</dbReference>
<name>A0A8J3C2R1_9ACTN</name>
<evidence type="ECO:0000256" key="6">
    <source>
        <dbReference type="ARBA" id="ARBA00022777"/>
    </source>
</evidence>
<keyword evidence="10" id="KW-1133">Transmembrane helix</keyword>
<feature type="domain" description="PAC" evidence="13">
    <location>
        <begin position="326"/>
        <end position="374"/>
    </location>
</feature>
<keyword evidence="5" id="KW-0808">Transferase</keyword>
<feature type="region of interest" description="Disordered" evidence="9">
    <location>
        <begin position="877"/>
        <end position="902"/>
    </location>
</feature>
<dbReference type="InterPro" id="IPR000700">
    <property type="entry name" value="PAS-assoc_C"/>
</dbReference>
<keyword evidence="8" id="KW-0175">Coiled coil</keyword>
<dbReference type="SMART" id="SM00387">
    <property type="entry name" value="HATPase_c"/>
    <property type="match status" value="1"/>
</dbReference>
<dbReference type="Gene3D" id="3.30.565.10">
    <property type="entry name" value="Histidine kinase-like ATPase, C-terminal domain"/>
    <property type="match status" value="1"/>
</dbReference>
<evidence type="ECO:0000256" key="4">
    <source>
        <dbReference type="ARBA" id="ARBA00022553"/>
    </source>
</evidence>
<evidence type="ECO:0000313" key="14">
    <source>
        <dbReference type="EMBL" id="GGL10191.1"/>
    </source>
</evidence>
<dbReference type="GO" id="GO:0005886">
    <property type="term" value="C:plasma membrane"/>
    <property type="evidence" value="ECO:0007669"/>
    <property type="project" value="UniProtKB-SubCell"/>
</dbReference>
<reference evidence="14" key="2">
    <citation type="submission" date="2020-09" db="EMBL/GenBank/DDBJ databases">
        <authorList>
            <person name="Sun Q."/>
            <person name="Zhou Y."/>
        </authorList>
    </citation>
    <scope>NUCLEOTIDE SEQUENCE</scope>
    <source>
        <strain evidence="14">CGMCC 4.7299</strain>
    </source>
</reference>
<evidence type="ECO:0000256" key="1">
    <source>
        <dbReference type="ARBA" id="ARBA00000085"/>
    </source>
</evidence>
<feature type="domain" description="PAS" evidence="12">
    <location>
        <begin position="403"/>
        <end position="466"/>
    </location>
</feature>
<feature type="transmembrane region" description="Helical" evidence="10">
    <location>
        <begin position="50"/>
        <end position="71"/>
    </location>
</feature>
<evidence type="ECO:0000256" key="5">
    <source>
        <dbReference type="ARBA" id="ARBA00022679"/>
    </source>
</evidence>
<dbReference type="Pfam" id="PF13426">
    <property type="entry name" value="PAS_9"/>
    <property type="match status" value="2"/>
</dbReference>
<organism evidence="14 15">
    <name type="scientific">Mangrovihabitans endophyticus</name>
    <dbReference type="NCBI Taxonomy" id="1751298"/>
    <lineage>
        <taxon>Bacteria</taxon>
        <taxon>Bacillati</taxon>
        <taxon>Actinomycetota</taxon>
        <taxon>Actinomycetes</taxon>
        <taxon>Micromonosporales</taxon>
        <taxon>Micromonosporaceae</taxon>
        <taxon>Mangrovihabitans</taxon>
    </lineage>
</organism>
<evidence type="ECO:0000259" key="13">
    <source>
        <dbReference type="PROSITE" id="PS50113"/>
    </source>
</evidence>
<dbReference type="EC" id="2.7.13.3" evidence="3"/>
<dbReference type="SUPFAM" id="SSF55785">
    <property type="entry name" value="PYP-like sensor domain (PAS domain)"/>
    <property type="match status" value="3"/>
</dbReference>
<dbReference type="NCBIfam" id="TIGR00229">
    <property type="entry name" value="sensory_box"/>
    <property type="match status" value="3"/>
</dbReference>
<feature type="transmembrane region" description="Helical" evidence="10">
    <location>
        <begin position="20"/>
        <end position="38"/>
    </location>
</feature>
<evidence type="ECO:0000313" key="15">
    <source>
        <dbReference type="Proteomes" id="UP000656042"/>
    </source>
</evidence>
<dbReference type="InterPro" id="IPR036097">
    <property type="entry name" value="HisK_dim/P_sf"/>
</dbReference>
<dbReference type="PROSITE" id="PS50112">
    <property type="entry name" value="PAS"/>
    <property type="match status" value="2"/>
</dbReference>
<feature type="transmembrane region" description="Helical" evidence="10">
    <location>
        <begin position="227"/>
        <end position="246"/>
    </location>
</feature>
<evidence type="ECO:0000256" key="3">
    <source>
        <dbReference type="ARBA" id="ARBA00012438"/>
    </source>
</evidence>
<dbReference type="GO" id="GO:0006355">
    <property type="term" value="P:regulation of DNA-templated transcription"/>
    <property type="evidence" value="ECO:0007669"/>
    <property type="project" value="InterPro"/>
</dbReference>
<feature type="domain" description="PAS" evidence="12">
    <location>
        <begin position="515"/>
        <end position="589"/>
    </location>
</feature>
<dbReference type="AlphaFoldDB" id="A0A8J3C2R1"/>
<feature type="transmembrane region" description="Helical" evidence="10">
    <location>
        <begin position="125"/>
        <end position="143"/>
    </location>
</feature>
<dbReference type="PANTHER" id="PTHR43304:SF1">
    <property type="entry name" value="PAC DOMAIN-CONTAINING PROTEIN"/>
    <property type="match status" value="1"/>
</dbReference>
<keyword evidence="7" id="KW-0902">Two-component regulatory system</keyword>
<dbReference type="InterPro" id="IPR005467">
    <property type="entry name" value="His_kinase_dom"/>
</dbReference>
<feature type="coiled-coil region" evidence="8">
    <location>
        <begin position="365"/>
        <end position="396"/>
    </location>
</feature>
<protein>
    <recommendedName>
        <fullName evidence="3">histidine kinase</fullName>
        <ecNumber evidence="3">2.7.13.3</ecNumber>
    </recommendedName>
</protein>
<dbReference type="Proteomes" id="UP000656042">
    <property type="component" value="Unassembled WGS sequence"/>
</dbReference>
<evidence type="ECO:0000259" key="11">
    <source>
        <dbReference type="PROSITE" id="PS50109"/>
    </source>
</evidence>
<sequence>MLGWATGQSELYTFGGADAVTTPATALLLLGLATAVGAGMTRNSRGARAFTLAMATCVGLAAGVLLAQHLFALEPGFESRLWPEAVAATGDRYPGRPSVQTTLGITILTVGQIGGCSGGLRTCRLAALTGLVVGVIAVLGVIGQGLNSVTLYSSAALGAGGLSYPTGVALALLGAAQMANARRHLTALDNGSLRARTTLQRLVPTVIAVPVATAITWGTIQSRPGSAVLGSLVAALGIAVLVFQVWTTAAAVATADRENVDLADVLANGTVYLRGTRIHYTNPAFDEMVGSPRRTLHDRDLDDALGGPLADLRQTIDRLRSAPPGISEEVRLTRPDGTERVVVLAGRPMHDQQSWLGVVQDITERARAQAELAAANAALAAANAALTERLSKQEERLLRYGVVVESSPDAISTETLDGDIRAWNAGAERLYGYTESEAMERQMSMLVPADQQDDSADVLRRVRRGERILGWDTVRLTRSGRRVDVQLTVSPLRSATGEVTGVATIAHDVTPVREQELRFRSVFEATGTALLIVGADGRVQSANRAAVELFGYPAEELVRLGVERLVPEGVRPEHAESRKRFLEEPSTRAMGAGRDLAARRADGSEFPVEVGLSPVTLRAGVSVVVSIVDISDRVRARRLLEAKNADLERSNRELRDFAYVASHDLQEPLRMVVSYTELLAQRYEGQIDDRADRYIGFIVDGGLRMRQLIKGLLVYSRAGTRDVDLKPADVSAIVGNVLRDLRQYIDEAGARVEVGELPAVTADATQLGQLFQNLISNAVKFRGDAPPRIRIEAVEADDGWQFSVADNGIGFDQEFAEQIFMMFRRLHSHGEYDGSGIGLAVVRRIVERHGGRIWCESKAGAGTTFFFTIPGASTDRTPTGRALPVAGDAPQRAADLPGGPAA</sequence>
<evidence type="ECO:0000256" key="8">
    <source>
        <dbReference type="SAM" id="Coils"/>
    </source>
</evidence>
<dbReference type="InterPro" id="IPR035965">
    <property type="entry name" value="PAS-like_dom_sf"/>
</dbReference>
<dbReference type="SMART" id="SM00091">
    <property type="entry name" value="PAS"/>
    <property type="match status" value="3"/>
</dbReference>
<dbReference type="SMART" id="SM00388">
    <property type="entry name" value="HisKA"/>
    <property type="match status" value="1"/>
</dbReference>
<gene>
    <name evidence="14" type="ORF">GCM10012284_51170</name>
</gene>
<dbReference type="Pfam" id="PF02518">
    <property type="entry name" value="HATPase_c"/>
    <property type="match status" value="1"/>
</dbReference>
<dbReference type="InterPro" id="IPR003661">
    <property type="entry name" value="HisK_dim/P_dom"/>
</dbReference>
<keyword evidence="10" id="KW-0472">Membrane</keyword>
<comment type="catalytic activity">
    <reaction evidence="1">
        <text>ATP + protein L-histidine = ADP + protein N-phospho-L-histidine.</text>
        <dbReference type="EC" id="2.7.13.3"/>
    </reaction>
</comment>
<feature type="domain" description="Histidine kinase" evidence="11">
    <location>
        <begin position="660"/>
        <end position="873"/>
    </location>
</feature>
<dbReference type="InterPro" id="IPR036890">
    <property type="entry name" value="HATPase_C_sf"/>
</dbReference>
<keyword evidence="15" id="KW-1185">Reference proteome</keyword>
<evidence type="ECO:0000256" key="2">
    <source>
        <dbReference type="ARBA" id="ARBA00004236"/>
    </source>
</evidence>
<dbReference type="InterPro" id="IPR001610">
    <property type="entry name" value="PAC"/>
</dbReference>
<evidence type="ECO:0000259" key="12">
    <source>
        <dbReference type="PROSITE" id="PS50112"/>
    </source>
</evidence>